<dbReference type="AlphaFoldDB" id="A0A543FB61"/>
<dbReference type="OrthoDB" id="4501457at2"/>
<proteinExistence type="inferred from homology"/>
<dbReference type="SUPFAM" id="SSF53822">
    <property type="entry name" value="Periplasmic binding protein-like I"/>
    <property type="match status" value="1"/>
</dbReference>
<feature type="domain" description="Leucine-binding protein" evidence="4">
    <location>
        <begin position="56"/>
        <end position="386"/>
    </location>
</feature>
<evidence type="ECO:0000256" key="2">
    <source>
        <dbReference type="ARBA" id="ARBA00022729"/>
    </source>
</evidence>
<sequence length="434" mass="45909">MGNTSRRRSRLFHAAAVPIIVGLVLAAACSTPSETTGPGVTSAPCPNAIDRDKGCIYLGVLSDLGGGPFAMLGRAMQDGQTAFWTEVNKAGGIGGYEIDISTYARDTAYDPHRHVEEFRDIEPDVLALAMSLGTAQTLAVLPEMDAVDMVTSAGTLWSGWEYREADLNLVLHSGYSYCTEAIMGLDWFAEHHYRPKNLAVIAFRGNYGGDYANGALRWAAHNNVLVTSRVDTGPNTEVGNQDRPVAEILANPPDLVLLATGPAETAEIIGKLVAGGFQGRFLGSAPTWNGALLKTPAGPALSALYNYTTPVEGWDGRSTGARRARAAAPQEPTNWGYGLGWAISYSMRALLTKAAAEGPLNRVGVRAAQDALTVDFEGMAAPHTYHAGAPDYAAQRAAIGAPDSSAPLGSRTVATDYRGPTLPQLPMHGPCVRL</sequence>
<evidence type="ECO:0000313" key="5">
    <source>
        <dbReference type="EMBL" id="TQM31055.1"/>
    </source>
</evidence>
<feature type="chain" id="PRO_5039406934" evidence="3">
    <location>
        <begin position="27"/>
        <end position="434"/>
    </location>
</feature>
<dbReference type="Pfam" id="PF13458">
    <property type="entry name" value="Peripla_BP_6"/>
    <property type="match status" value="1"/>
</dbReference>
<protein>
    <submittedName>
        <fullName evidence="5">ABC-type branched-subunit amino acid transport system substrate-binding protein</fullName>
    </submittedName>
</protein>
<comment type="similarity">
    <text evidence="1">Belongs to the leucine-binding protein family.</text>
</comment>
<comment type="caution">
    <text evidence="5">The sequence shown here is derived from an EMBL/GenBank/DDBJ whole genome shotgun (WGS) entry which is preliminary data.</text>
</comment>
<dbReference type="PANTHER" id="PTHR47235:SF1">
    <property type="entry name" value="BLR6548 PROTEIN"/>
    <property type="match status" value="1"/>
</dbReference>
<keyword evidence="2 3" id="KW-0732">Signal</keyword>
<dbReference type="Proteomes" id="UP000316331">
    <property type="component" value="Unassembled WGS sequence"/>
</dbReference>
<dbReference type="InterPro" id="IPR028081">
    <property type="entry name" value="Leu-bd"/>
</dbReference>
<evidence type="ECO:0000256" key="1">
    <source>
        <dbReference type="ARBA" id="ARBA00010062"/>
    </source>
</evidence>
<accession>A0A543FB61</accession>
<gene>
    <name evidence="5" type="ORF">FB390_2696</name>
</gene>
<dbReference type="PROSITE" id="PS51257">
    <property type="entry name" value="PROKAR_LIPOPROTEIN"/>
    <property type="match status" value="1"/>
</dbReference>
<feature type="signal peptide" evidence="3">
    <location>
        <begin position="1"/>
        <end position="26"/>
    </location>
</feature>
<dbReference type="InterPro" id="IPR028082">
    <property type="entry name" value="Peripla_BP_I"/>
</dbReference>
<dbReference type="EMBL" id="VFPG01000001">
    <property type="protein sequence ID" value="TQM31055.1"/>
    <property type="molecule type" value="Genomic_DNA"/>
</dbReference>
<name>A0A543FB61_9NOCA</name>
<organism evidence="5 6">
    <name type="scientific">Nocardia bhagyanarayanae</name>
    <dbReference type="NCBI Taxonomy" id="1215925"/>
    <lineage>
        <taxon>Bacteria</taxon>
        <taxon>Bacillati</taxon>
        <taxon>Actinomycetota</taxon>
        <taxon>Actinomycetes</taxon>
        <taxon>Mycobacteriales</taxon>
        <taxon>Nocardiaceae</taxon>
        <taxon>Nocardia</taxon>
    </lineage>
</organism>
<evidence type="ECO:0000313" key="6">
    <source>
        <dbReference type="Proteomes" id="UP000316331"/>
    </source>
</evidence>
<keyword evidence="6" id="KW-1185">Reference proteome</keyword>
<evidence type="ECO:0000259" key="4">
    <source>
        <dbReference type="Pfam" id="PF13458"/>
    </source>
</evidence>
<evidence type="ECO:0000256" key="3">
    <source>
        <dbReference type="SAM" id="SignalP"/>
    </source>
</evidence>
<dbReference type="Gene3D" id="3.40.50.2300">
    <property type="match status" value="2"/>
</dbReference>
<dbReference type="PANTHER" id="PTHR47235">
    <property type="entry name" value="BLR6548 PROTEIN"/>
    <property type="match status" value="1"/>
</dbReference>
<dbReference type="RefSeq" id="WP_141809225.1">
    <property type="nucleotide sequence ID" value="NZ_VFPG01000001.1"/>
</dbReference>
<reference evidence="5 6" key="1">
    <citation type="submission" date="2019-06" db="EMBL/GenBank/DDBJ databases">
        <title>Sequencing the genomes of 1000 actinobacteria strains.</title>
        <authorList>
            <person name="Klenk H.-P."/>
        </authorList>
    </citation>
    <scope>NUCLEOTIDE SEQUENCE [LARGE SCALE GENOMIC DNA]</scope>
    <source>
        <strain evidence="5 6">DSM 103495</strain>
    </source>
</reference>